<protein>
    <recommendedName>
        <fullName evidence="4">Secreted protein</fullName>
    </recommendedName>
</protein>
<evidence type="ECO:0000256" key="2">
    <source>
        <dbReference type="SAM" id="SignalP"/>
    </source>
</evidence>
<feature type="compositionally biased region" description="Basic residues" evidence="1">
    <location>
        <begin position="164"/>
        <end position="177"/>
    </location>
</feature>
<feature type="region of interest" description="Disordered" evidence="1">
    <location>
        <begin position="158"/>
        <end position="188"/>
    </location>
</feature>
<sequence>MTFNCCSRSMPASWLIILLVVSFHRQALASSASATGSAKNGQQKKHPSSRCDGVPTIPTQRRACGLYIWDLPSAVCYKWCHHLLKDNLIEGRGGKTFVRYQPNSMLQLLYPCSRYSPDRCLVCGGTYNDHLALWWSRNLYSPYDRHLDDTYNQALVLDDDSSNNKKKKKRSAGRQRGRSAPQRTAGTVHGPHRFAFHRRYVARLSTKKRRSKQDAARKDEVKGASNGKRISLILKFSRFIAARSFSEMVQLQEWENRKLRGGY</sequence>
<evidence type="ECO:0000313" key="3">
    <source>
        <dbReference type="EMBL" id="CAD8337608.1"/>
    </source>
</evidence>
<evidence type="ECO:0000256" key="1">
    <source>
        <dbReference type="SAM" id="MobiDB-lite"/>
    </source>
</evidence>
<evidence type="ECO:0008006" key="4">
    <source>
        <dbReference type="Google" id="ProtNLM"/>
    </source>
</evidence>
<organism evidence="3">
    <name type="scientific">Craspedostauros australis</name>
    <dbReference type="NCBI Taxonomy" id="1486917"/>
    <lineage>
        <taxon>Eukaryota</taxon>
        <taxon>Sar</taxon>
        <taxon>Stramenopiles</taxon>
        <taxon>Ochrophyta</taxon>
        <taxon>Bacillariophyta</taxon>
        <taxon>Bacillariophyceae</taxon>
        <taxon>Bacillariophycidae</taxon>
        <taxon>Naviculales</taxon>
        <taxon>Naviculaceae</taxon>
        <taxon>Craspedostauros</taxon>
    </lineage>
</organism>
<dbReference type="AlphaFoldDB" id="A0A7R9WXV1"/>
<reference evidence="3" key="1">
    <citation type="submission" date="2021-01" db="EMBL/GenBank/DDBJ databases">
        <authorList>
            <person name="Corre E."/>
            <person name="Pelletier E."/>
            <person name="Niang G."/>
            <person name="Scheremetjew M."/>
            <person name="Finn R."/>
            <person name="Kale V."/>
            <person name="Holt S."/>
            <person name="Cochrane G."/>
            <person name="Meng A."/>
            <person name="Brown T."/>
            <person name="Cohen L."/>
        </authorList>
    </citation>
    <scope>NUCLEOTIDE SEQUENCE</scope>
    <source>
        <strain evidence="3">CCMP3328</strain>
    </source>
</reference>
<proteinExistence type="predicted"/>
<name>A0A7R9WXV1_9STRA</name>
<gene>
    <name evidence="3" type="ORF">CAUS1442_LOCUS9736</name>
</gene>
<feature type="signal peptide" evidence="2">
    <location>
        <begin position="1"/>
        <end position="29"/>
    </location>
</feature>
<feature type="chain" id="PRO_5030991416" description="Secreted protein" evidence="2">
    <location>
        <begin position="30"/>
        <end position="263"/>
    </location>
</feature>
<keyword evidence="2" id="KW-0732">Signal</keyword>
<dbReference type="EMBL" id="HBEF01015511">
    <property type="protein sequence ID" value="CAD8337608.1"/>
    <property type="molecule type" value="Transcribed_RNA"/>
</dbReference>
<accession>A0A7R9WXV1</accession>